<evidence type="ECO:0000256" key="4">
    <source>
        <dbReference type="SAM" id="Phobius"/>
    </source>
</evidence>
<keyword evidence="2 4" id="KW-1133">Transmembrane helix</keyword>
<protein>
    <recommendedName>
        <fullName evidence="5">Major facilitator superfamily (MFS) profile domain-containing protein</fullName>
    </recommendedName>
</protein>
<keyword evidence="1 4" id="KW-0812">Transmembrane</keyword>
<feature type="domain" description="Major facilitator superfamily (MFS) profile" evidence="5">
    <location>
        <begin position="1"/>
        <end position="126"/>
    </location>
</feature>
<evidence type="ECO:0000256" key="3">
    <source>
        <dbReference type="ARBA" id="ARBA00023136"/>
    </source>
</evidence>
<dbReference type="SUPFAM" id="SSF103473">
    <property type="entry name" value="MFS general substrate transporter"/>
    <property type="match status" value="1"/>
</dbReference>
<dbReference type="GO" id="GO:0022857">
    <property type="term" value="F:transmembrane transporter activity"/>
    <property type="evidence" value="ECO:0007669"/>
    <property type="project" value="InterPro"/>
</dbReference>
<keyword evidence="3 4" id="KW-0472">Membrane</keyword>
<evidence type="ECO:0000256" key="2">
    <source>
        <dbReference type="ARBA" id="ARBA00022989"/>
    </source>
</evidence>
<name>A0A520XCC2_9DELT</name>
<evidence type="ECO:0000256" key="1">
    <source>
        <dbReference type="ARBA" id="ARBA00022692"/>
    </source>
</evidence>
<feature type="transmembrane region" description="Helical" evidence="4">
    <location>
        <begin position="102"/>
        <end position="122"/>
    </location>
</feature>
<feature type="transmembrane region" description="Helical" evidence="4">
    <location>
        <begin position="20"/>
        <end position="40"/>
    </location>
</feature>
<organism evidence="6 7">
    <name type="scientific">Candidatus Acidulodesulfobacterium acidiphilum</name>
    <dbReference type="NCBI Taxonomy" id="2597224"/>
    <lineage>
        <taxon>Bacteria</taxon>
        <taxon>Deltaproteobacteria</taxon>
        <taxon>Candidatus Acidulodesulfobacterales</taxon>
        <taxon>Candidatus Acidulodesulfobacterium</taxon>
    </lineage>
</organism>
<dbReference type="AlphaFoldDB" id="A0A520XCC2"/>
<reference evidence="6 7" key="1">
    <citation type="submission" date="2019-01" db="EMBL/GenBank/DDBJ databases">
        <title>Insights into ecological role of a new deltaproteobacterial order Candidatus Sinidesulfobacterales (Sva0485) by metagenomics and metatranscriptomics.</title>
        <authorList>
            <person name="Tan S."/>
            <person name="Liu J."/>
            <person name="Fang Y."/>
            <person name="Hedlund B."/>
            <person name="Lian Z.-H."/>
            <person name="Huang L.-Y."/>
            <person name="Li J.-T."/>
            <person name="Huang L.-N."/>
            <person name="Li W.-J."/>
            <person name="Jiang H.-C."/>
            <person name="Dong H.-L."/>
            <person name="Shu W.-S."/>
        </authorList>
    </citation>
    <scope>NUCLEOTIDE SEQUENCE [LARGE SCALE GENOMIC DNA]</scope>
    <source>
        <strain evidence="6">AP4</strain>
    </source>
</reference>
<feature type="transmembrane region" description="Helical" evidence="4">
    <location>
        <begin position="46"/>
        <end position="65"/>
    </location>
</feature>
<evidence type="ECO:0000313" key="6">
    <source>
        <dbReference type="EMBL" id="RZV38864.1"/>
    </source>
</evidence>
<sequence length="128" mass="14093">MADRLNRHVAIFRYSQFLSFLLIAVFSLLIFKISIIWTIIVSLTMGLVFGGMSLPYVIVLQLFPLELAGTANGIMNTFSFIGALSIPVVLGAIIGYTGNFSFAFGVTAVCFFLAFIFSYNVLKIPKGY</sequence>
<proteinExistence type="predicted"/>
<dbReference type="EMBL" id="SHMQ01000014">
    <property type="protein sequence ID" value="RZV38864.1"/>
    <property type="molecule type" value="Genomic_DNA"/>
</dbReference>
<dbReference type="InterPro" id="IPR036259">
    <property type="entry name" value="MFS_trans_sf"/>
</dbReference>
<accession>A0A520XCC2</accession>
<dbReference type="PROSITE" id="PS50850">
    <property type="entry name" value="MFS"/>
    <property type="match status" value="1"/>
</dbReference>
<dbReference type="InterPro" id="IPR020846">
    <property type="entry name" value="MFS_dom"/>
</dbReference>
<comment type="caution">
    <text evidence="6">The sequence shown here is derived from an EMBL/GenBank/DDBJ whole genome shotgun (WGS) entry which is preliminary data.</text>
</comment>
<dbReference type="Proteomes" id="UP000322454">
    <property type="component" value="Unassembled WGS sequence"/>
</dbReference>
<evidence type="ECO:0000259" key="5">
    <source>
        <dbReference type="PROSITE" id="PS50850"/>
    </source>
</evidence>
<evidence type="ECO:0000313" key="7">
    <source>
        <dbReference type="Proteomes" id="UP000322454"/>
    </source>
</evidence>
<dbReference type="Gene3D" id="1.20.1250.20">
    <property type="entry name" value="MFS general substrate transporter like domains"/>
    <property type="match status" value="1"/>
</dbReference>
<feature type="transmembrane region" description="Helical" evidence="4">
    <location>
        <begin position="77"/>
        <end position="96"/>
    </location>
</feature>
<gene>
    <name evidence="6" type="ORF">EVJ48_06230</name>
</gene>